<organism evidence="1 2">
    <name type="scientific">Halalkalibacter alkalisediminis</name>
    <dbReference type="NCBI Taxonomy" id="935616"/>
    <lineage>
        <taxon>Bacteria</taxon>
        <taxon>Bacillati</taxon>
        <taxon>Bacillota</taxon>
        <taxon>Bacilli</taxon>
        <taxon>Bacillales</taxon>
        <taxon>Bacillaceae</taxon>
        <taxon>Halalkalibacter</taxon>
    </lineage>
</organism>
<dbReference type="EMBL" id="JBHLTR010000007">
    <property type="protein sequence ID" value="MFC0558966.1"/>
    <property type="molecule type" value="Genomic_DNA"/>
</dbReference>
<evidence type="ECO:0000313" key="1">
    <source>
        <dbReference type="EMBL" id="MFC0558966.1"/>
    </source>
</evidence>
<dbReference type="Proteomes" id="UP001589833">
    <property type="component" value="Unassembled WGS sequence"/>
</dbReference>
<evidence type="ECO:0000313" key="2">
    <source>
        <dbReference type="Proteomes" id="UP001589833"/>
    </source>
</evidence>
<keyword evidence="2" id="KW-1185">Reference proteome</keyword>
<reference evidence="1 2" key="1">
    <citation type="submission" date="2024-09" db="EMBL/GenBank/DDBJ databases">
        <authorList>
            <person name="Sun Q."/>
            <person name="Mori K."/>
        </authorList>
    </citation>
    <scope>NUCLEOTIDE SEQUENCE [LARGE SCALE GENOMIC DNA]</scope>
    <source>
        <strain evidence="1 2">NCAIM B.02301</strain>
    </source>
</reference>
<accession>A0ABV6NE87</accession>
<comment type="caution">
    <text evidence="1">The sequence shown here is derived from an EMBL/GenBank/DDBJ whole genome shotgun (WGS) entry which is preliminary data.</text>
</comment>
<dbReference type="RefSeq" id="WP_273845013.1">
    <property type="nucleotide sequence ID" value="NZ_JAQQWT010000011.1"/>
</dbReference>
<gene>
    <name evidence="1" type="ORF">ACFFH4_07865</name>
</gene>
<name>A0ABV6NE87_9BACI</name>
<protein>
    <submittedName>
        <fullName evidence="1">Uncharacterized protein</fullName>
    </submittedName>
</protein>
<proteinExistence type="predicted"/>
<sequence length="76" mass="8813">MNKSIHQLVELDKQHFLHQTLPIQQQQQYSFQVTQAEKQFSSLWCVTVILWSLLSTPPVGTDGLRMDQSAAHIPFY</sequence>